<reference evidence="1 2" key="1">
    <citation type="submission" date="2019-11" db="EMBL/GenBank/DDBJ databases">
        <title>Characterisation of Fundicoccus ignavus gen. nov. sp. nov., a novel genus of the family Aerococcaceae isolated from bulk tank milk.</title>
        <authorList>
            <person name="Siebert A."/>
            <person name="Huptas C."/>
            <person name="Wenning M."/>
            <person name="Scherer S."/>
            <person name="Doll E.V."/>
        </authorList>
    </citation>
    <scope>NUCLEOTIDE SEQUENCE [LARGE SCALE GENOMIC DNA]</scope>
    <source>
        <strain evidence="1 2">WS4759</strain>
    </source>
</reference>
<dbReference type="Proteomes" id="UP000430975">
    <property type="component" value="Unassembled WGS sequence"/>
</dbReference>
<sequence length="137" mass="15814">MINTMLFRIHQSGHLADLNDIRLQLVKEGITVYKEIRADIVVGDPAWYTGIPLIDDDWFSYSMETGDTIYVAIWRTISAQDSFVVNFPYNVNKANQIYPITEDNQSQYTLNGNSLSVNFKDNKMARLYKIERTSNSH</sequence>
<proteinExistence type="predicted"/>
<comment type="caution">
    <text evidence="1">The sequence shown here is derived from an EMBL/GenBank/DDBJ whole genome shotgun (WGS) entry which is preliminary data.</text>
</comment>
<name>A0A6I2G930_9LACT</name>
<keyword evidence="2" id="KW-1185">Reference proteome</keyword>
<protein>
    <submittedName>
        <fullName evidence="1">Uncharacterized protein</fullName>
    </submittedName>
</protein>
<dbReference type="AlphaFoldDB" id="A0A6I2G930"/>
<dbReference type="RefSeq" id="WP_153862846.1">
    <property type="nucleotide sequence ID" value="NZ_WJQS01000001.1"/>
</dbReference>
<evidence type="ECO:0000313" key="2">
    <source>
        <dbReference type="Proteomes" id="UP000430975"/>
    </source>
</evidence>
<organism evidence="1 2">
    <name type="scientific">Fundicoccus ignavus</name>
    <dbReference type="NCBI Taxonomy" id="2664442"/>
    <lineage>
        <taxon>Bacteria</taxon>
        <taxon>Bacillati</taxon>
        <taxon>Bacillota</taxon>
        <taxon>Bacilli</taxon>
        <taxon>Lactobacillales</taxon>
        <taxon>Aerococcaceae</taxon>
        <taxon>Fundicoccus</taxon>
    </lineage>
</organism>
<accession>A0A6I2G930</accession>
<gene>
    <name evidence="1" type="ORF">GIY09_00030</name>
</gene>
<dbReference type="EMBL" id="WJQS01000001">
    <property type="protein sequence ID" value="MRI84290.1"/>
    <property type="molecule type" value="Genomic_DNA"/>
</dbReference>
<evidence type="ECO:0000313" key="1">
    <source>
        <dbReference type="EMBL" id="MRI84290.1"/>
    </source>
</evidence>